<name>A0A8T3VND4_METOL</name>
<dbReference type="PROSITE" id="PS50800">
    <property type="entry name" value="SAP"/>
    <property type="match status" value="1"/>
</dbReference>
<sequence>MSSNSHKLNKNLKVSEFKEYYFLKEELKDFCREEGLKISGSKSQLEERIIYYLDTGKSLNDSNPTKNNANFQKSNLNKAIASEEITLDSILGENYKCSEDKREFFEKEIGKGFKFKVKFQKWLKSNPDKTYQDAINAYYELQNSKEKTKIDKQFQYNQYIRDFFEDNDDRTLNDAIKCWKHKKSLKGHNKYEKSDLDVLN</sequence>
<dbReference type="InterPro" id="IPR036361">
    <property type="entry name" value="SAP_dom_sf"/>
</dbReference>
<dbReference type="SUPFAM" id="SSF68906">
    <property type="entry name" value="SAP domain"/>
    <property type="match status" value="1"/>
</dbReference>
<feature type="domain" description="SAP" evidence="1">
    <location>
        <begin position="19"/>
        <end position="53"/>
    </location>
</feature>
<organism evidence="2 3">
    <name type="scientific">Methanobrevibacter olleyae</name>
    <dbReference type="NCBI Taxonomy" id="294671"/>
    <lineage>
        <taxon>Archaea</taxon>
        <taxon>Methanobacteriati</taxon>
        <taxon>Methanobacteriota</taxon>
        <taxon>Methanomada group</taxon>
        <taxon>Methanobacteria</taxon>
        <taxon>Methanobacteriales</taxon>
        <taxon>Methanobacteriaceae</taxon>
        <taxon>Methanobrevibacter</taxon>
    </lineage>
</organism>
<dbReference type="Proteomes" id="UP000732619">
    <property type="component" value="Unassembled WGS sequence"/>
</dbReference>
<evidence type="ECO:0000259" key="1">
    <source>
        <dbReference type="PROSITE" id="PS50800"/>
    </source>
</evidence>
<dbReference type="AlphaFoldDB" id="A0A8T3VND4"/>
<gene>
    <name evidence="2" type="ORF">E7Z75_06545</name>
</gene>
<protein>
    <recommendedName>
        <fullName evidence="1">SAP domain-containing protein</fullName>
    </recommendedName>
</protein>
<dbReference type="InterPro" id="IPR045492">
    <property type="entry name" value="DUF6434"/>
</dbReference>
<comment type="caution">
    <text evidence="2">The sequence shown here is derived from an EMBL/GenBank/DDBJ whole genome shotgun (WGS) entry which is preliminary data.</text>
</comment>
<evidence type="ECO:0000313" key="3">
    <source>
        <dbReference type="Proteomes" id="UP000732619"/>
    </source>
</evidence>
<dbReference type="Pfam" id="PF18953">
    <property type="entry name" value="SAP_new25"/>
    <property type="match status" value="1"/>
</dbReference>
<proteinExistence type="predicted"/>
<reference evidence="2" key="1">
    <citation type="submission" date="2019-04" db="EMBL/GenBank/DDBJ databases">
        <title>Evolution of Biomass-Degrading Anaerobic Consortia Revealed by Metagenomics.</title>
        <authorList>
            <person name="Peng X."/>
        </authorList>
    </citation>
    <scope>NUCLEOTIDE SEQUENCE</scope>
    <source>
        <strain evidence="2">SIG14</strain>
    </source>
</reference>
<dbReference type="InterPro" id="IPR003034">
    <property type="entry name" value="SAP_dom"/>
</dbReference>
<evidence type="ECO:0000313" key="2">
    <source>
        <dbReference type="EMBL" id="MBE6512782.1"/>
    </source>
</evidence>
<dbReference type="Pfam" id="PF20026">
    <property type="entry name" value="DUF6434"/>
    <property type="match status" value="1"/>
</dbReference>
<accession>A0A8T3VND4</accession>
<dbReference type="EMBL" id="SUTG01000030">
    <property type="protein sequence ID" value="MBE6512782.1"/>
    <property type="molecule type" value="Genomic_DNA"/>
</dbReference>